<dbReference type="GO" id="GO:0032456">
    <property type="term" value="P:endocytic recycling"/>
    <property type="evidence" value="ECO:0007669"/>
    <property type="project" value="InterPro"/>
</dbReference>
<dbReference type="GO" id="GO:1990745">
    <property type="term" value="C:EARP complex"/>
    <property type="evidence" value="ECO:0007669"/>
    <property type="project" value="InterPro"/>
</dbReference>
<dbReference type="OrthoDB" id="10263345at2759"/>
<dbReference type="PANTHER" id="PTHR13258:SF0">
    <property type="entry name" value="SYNDETIN"/>
    <property type="match status" value="1"/>
</dbReference>
<evidence type="ECO:0000259" key="1">
    <source>
        <dbReference type="Pfam" id="PF10474"/>
    </source>
</evidence>
<dbReference type="InterPro" id="IPR040047">
    <property type="entry name" value="VPS50"/>
</dbReference>
<evidence type="ECO:0000313" key="3">
    <source>
        <dbReference type="Proteomes" id="UP000002729"/>
    </source>
</evidence>
<dbReference type="AlphaFoldDB" id="F0YK23"/>
<name>F0YK23_AURAN</name>
<dbReference type="InParanoid" id="F0YK23"/>
<protein>
    <recommendedName>
        <fullName evidence="1">Syndetin C-terminal domain-containing protein</fullName>
    </recommendedName>
</protein>
<accession>F0YK23</accession>
<dbReference type="GO" id="GO:0000149">
    <property type="term" value="F:SNARE binding"/>
    <property type="evidence" value="ECO:0007669"/>
    <property type="project" value="TreeGrafter"/>
</dbReference>
<dbReference type="GeneID" id="20221132"/>
<sequence>KGLIWTHAVQAAFEAFVEGFARVGRCSTEGRALMSMDLQVLQFSLDKMHPARPLRGAAYADSYIKAWYFDNRDLRAWVAQNDENYTKRQLAALVFAHEFKTLAVEIRR</sequence>
<gene>
    <name evidence="2" type="ORF">AURANDRAFT_32360</name>
</gene>
<dbReference type="PANTHER" id="PTHR13258">
    <property type="entry name" value="SYNDETIN"/>
    <property type="match status" value="1"/>
</dbReference>
<dbReference type="InterPro" id="IPR019514">
    <property type="entry name" value="Syndetin_C"/>
</dbReference>
<dbReference type="GO" id="GO:0042147">
    <property type="term" value="P:retrograde transport, endosome to Golgi"/>
    <property type="evidence" value="ECO:0007669"/>
    <property type="project" value="InterPro"/>
</dbReference>
<proteinExistence type="predicted"/>
<dbReference type="Pfam" id="PF10474">
    <property type="entry name" value="Syndetin_C"/>
    <property type="match status" value="1"/>
</dbReference>
<dbReference type="EMBL" id="GL833150">
    <property type="protein sequence ID" value="EGB04542.1"/>
    <property type="molecule type" value="Genomic_DNA"/>
</dbReference>
<feature type="domain" description="Syndetin C-terminal" evidence="1">
    <location>
        <begin position="3"/>
        <end position="95"/>
    </location>
</feature>
<dbReference type="eggNOG" id="KOG2939">
    <property type="taxonomic scope" value="Eukaryota"/>
</dbReference>
<keyword evidence="3" id="KW-1185">Reference proteome</keyword>
<dbReference type="RefSeq" id="XP_009040794.1">
    <property type="nucleotide sequence ID" value="XM_009042546.1"/>
</dbReference>
<dbReference type="KEGG" id="aaf:AURANDRAFT_32360"/>
<feature type="non-terminal residue" evidence="2">
    <location>
        <position position="1"/>
    </location>
</feature>
<reference evidence="2 3" key="1">
    <citation type="journal article" date="2011" name="Proc. Natl. Acad. Sci. U.S.A.">
        <title>Niche of harmful alga Aureococcus anophagefferens revealed through ecogenomics.</title>
        <authorList>
            <person name="Gobler C.J."/>
            <person name="Berry D.L."/>
            <person name="Dyhrman S.T."/>
            <person name="Wilhelm S.W."/>
            <person name="Salamov A."/>
            <person name="Lobanov A.V."/>
            <person name="Zhang Y."/>
            <person name="Collier J.L."/>
            <person name="Wurch L.L."/>
            <person name="Kustka A.B."/>
            <person name="Dill B.D."/>
            <person name="Shah M."/>
            <person name="VerBerkmoes N.C."/>
            <person name="Kuo A."/>
            <person name="Terry A."/>
            <person name="Pangilinan J."/>
            <person name="Lindquist E.A."/>
            <person name="Lucas S."/>
            <person name="Paulsen I.T."/>
            <person name="Hattenrath-Lehmann T.K."/>
            <person name="Talmage S.C."/>
            <person name="Walker E.A."/>
            <person name="Koch F."/>
            <person name="Burson A.M."/>
            <person name="Marcoval M.A."/>
            <person name="Tang Y.Z."/>
            <person name="Lecleir G.R."/>
            <person name="Coyne K.J."/>
            <person name="Berg G.M."/>
            <person name="Bertrand E.M."/>
            <person name="Saito M.A."/>
            <person name="Gladyshev V.N."/>
            <person name="Grigoriev I.V."/>
        </authorList>
    </citation>
    <scope>NUCLEOTIDE SEQUENCE [LARGE SCALE GENOMIC DNA]</scope>
    <source>
        <strain evidence="3">CCMP 1984</strain>
    </source>
</reference>
<organism evidence="3">
    <name type="scientific">Aureococcus anophagefferens</name>
    <name type="common">Harmful bloom alga</name>
    <dbReference type="NCBI Taxonomy" id="44056"/>
    <lineage>
        <taxon>Eukaryota</taxon>
        <taxon>Sar</taxon>
        <taxon>Stramenopiles</taxon>
        <taxon>Ochrophyta</taxon>
        <taxon>Pelagophyceae</taxon>
        <taxon>Pelagomonadales</taxon>
        <taxon>Pelagomonadaceae</taxon>
        <taxon>Aureococcus</taxon>
    </lineage>
</organism>
<dbReference type="Proteomes" id="UP000002729">
    <property type="component" value="Unassembled WGS sequence"/>
</dbReference>
<evidence type="ECO:0000313" key="2">
    <source>
        <dbReference type="EMBL" id="EGB04542.1"/>
    </source>
</evidence>
<dbReference type="GO" id="GO:0005829">
    <property type="term" value="C:cytosol"/>
    <property type="evidence" value="ECO:0007669"/>
    <property type="project" value="GOC"/>
</dbReference>